<keyword evidence="3" id="KW-1185">Reference proteome</keyword>
<gene>
    <name evidence="2" type="ORF">M440DRAFT_1010206</name>
</gene>
<organism evidence="2 3">
    <name type="scientific">Trichoderma longibrachiatum ATCC 18648</name>
    <dbReference type="NCBI Taxonomy" id="983965"/>
    <lineage>
        <taxon>Eukaryota</taxon>
        <taxon>Fungi</taxon>
        <taxon>Dikarya</taxon>
        <taxon>Ascomycota</taxon>
        <taxon>Pezizomycotina</taxon>
        <taxon>Sordariomycetes</taxon>
        <taxon>Hypocreomycetidae</taxon>
        <taxon>Hypocreales</taxon>
        <taxon>Hypocreaceae</taxon>
        <taxon>Trichoderma</taxon>
    </lineage>
</organism>
<dbReference type="AlphaFoldDB" id="A0A2T4CI30"/>
<dbReference type="Proteomes" id="UP000240760">
    <property type="component" value="Unassembled WGS sequence"/>
</dbReference>
<feature type="region of interest" description="Disordered" evidence="1">
    <location>
        <begin position="35"/>
        <end position="66"/>
    </location>
</feature>
<evidence type="ECO:0000313" key="2">
    <source>
        <dbReference type="EMBL" id="PTB81210.1"/>
    </source>
</evidence>
<proteinExistence type="predicted"/>
<dbReference type="EMBL" id="KZ679126">
    <property type="protein sequence ID" value="PTB81210.1"/>
    <property type="molecule type" value="Genomic_DNA"/>
</dbReference>
<name>A0A2T4CI30_TRILO</name>
<reference evidence="2 3" key="1">
    <citation type="submission" date="2016-07" db="EMBL/GenBank/DDBJ databases">
        <title>Multiple horizontal gene transfer events from other fungi enriched the ability of initially mycotrophic Trichoderma (Ascomycota) to feed on dead plant biomass.</title>
        <authorList>
            <consortium name="DOE Joint Genome Institute"/>
            <person name="Aerts A."/>
            <person name="Atanasova L."/>
            <person name="Chenthamara K."/>
            <person name="Zhang J."/>
            <person name="Grujic M."/>
            <person name="Henrissat B."/>
            <person name="Kuo A."/>
            <person name="Salamov A."/>
            <person name="Lipzen A."/>
            <person name="Labutti K."/>
            <person name="Barry K."/>
            <person name="Miao Y."/>
            <person name="Rahimi M.J."/>
            <person name="Shen Q."/>
            <person name="Grigoriev I.V."/>
            <person name="Kubicek C.P."/>
            <person name="Druzhinina I.S."/>
        </authorList>
    </citation>
    <scope>NUCLEOTIDE SEQUENCE [LARGE SCALE GENOMIC DNA]</scope>
    <source>
        <strain evidence="2 3">ATCC 18648</strain>
    </source>
</reference>
<sequence length="113" mass="12879">MVQTASSSSWCVVSKPTRGPGWWFWRCHSASVSSFRRRPRSALPRRMPSDRRRDSKKHRIQATRGNPPRLELVLGELDHITAQNMQLCSLFSALQVKDSDVVWPGSAFENMPA</sequence>
<evidence type="ECO:0000313" key="3">
    <source>
        <dbReference type="Proteomes" id="UP000240760"/>
    </source>
</evidence>
<evidence type="ECO:0000256" key="1">
    <source>
        <dbReference type="SAM" id="MobiDB-lite"/>
    </source>
</evidence>
<accession>A0A2T4CI30</accession>
<protein>
    <submittedName>
        <fullName evidence="2">Uncharacterized protein</fullName>
    </submittedName>
</protein>